<dbReference type="PANTHER" id="PTHR35340">
    <property type="entry name" value="PQQ ENZYME REPEAT PROTEIN-RELATED"/>
    <property type="match status" value="1"/>
</dbReference>
<protein>
    <recommendedName>
        <fullName evidence="2">LTD domain-containing protein</fullName>
    </recommendedName>
</protein>
<dbReference type="AlphaFoldDB" id="A0A381UZN8"/>
<dbReference type="Pfam" id="PF05935">
    <property type="entry name" value="Arylsulfotrans"/>
    <property type="match status" value="1"/>
</dbReference>
<name>A0A381UZN8_9ZZZZ</name>
<sequence>MKKIFAILLIMFISSSLFSQRRTIGTRLLNPENHPPSPGYKLMYMHSQPNVYLIDQWGEVVHVWRDTLLFPGNAAFLTEDGKLYKTASQGRNANPNFQAGGTGDFLQIRDWDNTLLWNFEYSNENVRMHHDIRPMPNGNALILAFESISRDSAIALGRDTTMLGEVLWMEHIIEVEPVGADSGNIVWEWHALNHLIQDFDSTKANYGVVADHLGKININFDTNANPDWVHANALDYNPYLDQILISAPGMGEVWIIDHSNTSSATADSTGDLMYRWGNPAAYDRGTPNDTKLFWQHDAHWVRDNAPDSGKIMIFNNRYGGNYSAIVLIDPPKNADSTYTLAADSTYLPADFDSMWTATNPTDFFSSFISGSQQLSNGNLLVCKGAVGEVFEVNANSDTLWMWINPIAGGNVLMQGDTVPLNPNNGRSTNLLFRAHHYNMDFAGFTDRDLSPMGTIERTPPMNIVINEFAASTDTCCLDQEGEHEDFIELMNVGNNRAVLSALFFSDDNEEPTKHQLGIRNRGMGVNGFIGPMRPILWADNDLDQGMNHLGFKLSAEGEFIGIYQASSYWDNDPRLLVLDSLTFDEQDSDISYGRYPDGSNMWQQMIPSPGSANFNAADFSLLGPSDNTQITIDENNVDTGFVAFSWEESWNL</sequence>
<evidence type="ECO:0008006" key="2">
    <source>
        <dbReference type="Google" id="ProtNLM"/>
    </source>
</evidence>
<dbReference type="EMBL" id="UINC01007352">
    <property type="protein sequence ID" value="SVA32847.1"/>
    <property type="molecule type" value="Genomic_DNA"/>
</dbReference>
<dbReference type="GO" id="GO:0004062">
    <property type="term" value="F:aryl sulfotransferase activity"/>
    <property type="evidence" value="ECO:0007669"/>
    <property type="project" value="InterPro"/>
</dbReference>
<dbReference type="PANTHER" id="PTHR35340:SF5">
    <property type="entry name" value="ASST-DOMAIN-CONTAINING PROTEIN"/>
    <property type="match status" value="1"/>
</dbReference>
<feature type="non-terminal residue" evidence="1">
    <location>
        <position position="652"/>
    </location>
</feature>
<dbReference type="InterPro" id="IPR053143">
    <property type="entry name" value="Arylsulfate_ST"/>
</dbReference>
<reference evidence="1" key="1">
    <citation type="submission" date="2018-05" db="EMBL/GenBank/DDBJ databases">
        <authorList>
            <person name="Lanie J.A."/>
            <person name="Ng W.-L."/>
            <person name="Kazmierczak K.M."/>
            <person name="Andrzejewski T.M."/>
            <person name="Davidsen T.M."/>
            <person name="Wayne K.J."/>
            <person name="Tettelin H."/>
            <person name="Glass J.I."/>
            <person name="Rusch D."/>
            <person name="Podicherti R."/>
            <person name="Tsui H.-C.T."/>
            <person name="Winkler M.E."/>
        </authorList>
    </citation>
    <scope>NUCLEOTIDE SEQUENCE</scope>
</reference>
<gene>
    <name evidence="1" type="ORF">METZ01_LOCUS85701</name>
</gene>
<evidence type="ECO:0000313" key="1">
    <source>
        <dbReference type="EMBL" id="SVA32847.1"/>
    </source>
</evidence>
<proteinExistence type="predicted"/>
<dbReference type="InterPro" id="IPR010262">
    <property type="entry name" value="Arylsulfotransferase_bact"/>
</dbReference>
<organism evidence="1">
    <name type="scientific">marine metagenome</name>
    <dbReference type="NCBI Taxonomy" id="408172"/>
    <lineage>
        <taxon>unclassified sequences</taxon>
        <taxon>metagenomes</taxon>
        <taxon>ecological metagenomes</taxon>
    </lineage>
</organism>
<accession>A0A381UZN8</accession>
<feature type="non-terminal residue" evidence="1">
    <location>
        <position position="1"/>
    </location>
</feature>